<sequence length="344" mass="39753">MDKQIFDPPLISIVMPVYNRAQFLSEAFASIQAQSYENWELIIVDDGSTDNSLSTINKLSQNIGKQVVKIIQQQNKGPAGARNTGIAEASGDYLAFFDSDDLWLEHHLKNSIAFLQRHTHISWVYAACKRVNYFSNDTILQSTFYSNSSPPIPNKLFSIAEKKKSKEFILDSNKAVLLQLREGIDSGFQNSVIRAEVFNSLSIPEFRVGEDRLFIVMALKQEFRFGFIDDIHVIYRVHDRNISDTDAKNTNFDKRIQSMLRLLEAKKALPNLVRLNTEEYSIYKKQLSEEIVWELGYALYQNSGQYNLALKSYVSGIKLYPRQLKYYKTMIICWGKWIFSRCLY</sequence>
<dbReference type="Proteomes" id="UP001595478">
    <property type="component" value="Unassembled WGS sequence"/>
</dbReference>
<feature type="domain" description="Glycosyltransferase 2-like" evidence="1">
    <location>
        <begin position="12"/>
        <end position="121"/>
    </location>
</feature>
<reference evidence="3" key="1">
    <citation type="journal article" date="2019" name="Int. J. Syst. Evol. Microbiol.">
        <title>The Global Catalogue of Microorganisms (GCM) 10K type strain sequencing project: providing services to taxonomists for standard genome sequencing and annotation.</title>
        <authorList>
            <consortium name="The Broad Institute Genomics Platform"/>
            <consortium name="The Broad Institute Genome Sequencing Center for Infectious Disease"/>
            <person name="Wu L."/>
            <person name="Ma J."/>
        </authorList>
    </citation>
    <scope>NUCLEOTIDE SEQUENCE [LARGE SCALE GENOMIC DNA]</scope>
    <source>
        <strain evidence="3">KCTC 52473</strain>
    </source>
</reference>
<dbReference type="InterPro" id="IPR029044">
    <property type="entry name" value="Nucleotide-diphossugar_trans"/>
</dbReference>
<dbReference type="EMBL" id="JBHRSW010000015">
    <property type="protein sequence ID" value="MFC3121996.1"/>
    <property type="molecule type" value="Genomic_DNA"/>
</dbReference>
<dbReference type="PANTHER" id="PTHR22916">
    <property type="entry name" value="GLYCOSYLTRANSFERASE"/>
    <property type="match status" value="1"/>
</dbReference>
<gene>
    <name evidence="2" type="ORF">ACFOHL_10220</name>
</gene>
<comment type="caution">
    <text evidence="2">The sequence shown here is derived from an EMBL/GenBank/DDBJ whole genome shotgun (WGS) entry which is preliminary data.</text>
</comment>
<dbReference type="CDD" id="cd00761">
    <property type="entry name" value="Glyco_tranf_GTA_type"/>
    <property type="match status" value="1"/>
</dbReference>
<dbReference type="Pfam" id="PF00535">
    <property type="entry name" value="Glycos_transf_2"/>
    <property type="match status" value="1"/>
</dbReference>
<protein>
    <submittedName>
        <fullName evidence="2">Glycosyltransferase family 2 protein</fullName>
    </submittedName>
</protein>
<name>A0ABV7FRE3_9ALTE</name>
<keyword evidence="3" id="KW-1185">Reference proteome</keyword>
<dbReference type="PANTHER" id="PTHR22916:SF3">
    <property type="entry name" value="UDP-GLCNAC:BETAGAL BETA-1,3-N-ACETYLGLUCOSAMINYLTRANSFERASE-LIKE PROTEIN 1"/>
    <property type="match status" value="1"/>
</dbReference>
<evidence type="ECO:0000313" key="2">
    <source>
        <dbReference type="EMBL" id="MFC3121996.1"/>
    </source>
</evidence>
<organism evidence="2 3">
    <name type="scientific">Agaribacter flavus</name>
    <dbReference type="NCBI Taxonomy" id="1902781"/>
    <lineage>
        <taxon>Bacteria</taxon>
        <taxon>Pseudomonadati</taxon>
        <taxon>Pseudomonadota</taxon>
        <taxon>Gammaproteobacteria</taxon>
        <taxon>Alteromonadales</taxon>
        <taxon>Alteromonadaceae</taxon>
        <taxon>Agaribacter</taxon>
    </lineage>
</organism>
<evidence type="ECO:0000259" key="1">
    <source>
        <dbReference type="Pfam" id="PF00535"/>
    </source>
</evidence>
<dbReference type="InterPro" id="IPR001173">
    <property type="entry name" value="Glyco_trans_2-like"/>
</dbReference>
<proteinExistence type="predicted"/>
<dbReference type="Gene3D" id="3.90.550.10">
    <property type="entry name" value="Spore Coat Polysaccharide Biosynthesis Protein SpsA, Chain A"/>
    <property type="match status" value="1"/>
</dbReference>
<evidence type="ECO:0000313" key="3">
    <source>
        <dbReference type="Proteomes" id="UP001595478"/>
    </source>
</evidence>
<accession>A0ABV7FRE3</accession>
<dbReference type="SUPFAM" id="SSF53448">
    <property type="entry name" value="Nucleotide-diphospho-sugar transferases"/>
    <property type="match status" value="1"/>
</dbReference>
<dbReference type="RefSeq" id="WP_376920122.1">
    <property type="nucleotide sequence ID" value="NZ_JBHRSW010000015.1"/>
</dbReference>